<dbReference type="EMBL" id="JARK01001385">
    <property type="protein sequence ID" value="EYC11919.1"/>
    <property type="molecule type" value="Genomic_DNA"/>
</dbReference>
<keyword evidence="1" id="KW-0732">Signal</keyword>
<comment type="caution">
    <text evidence="2">The sequence shown here is derived from an EMBL/GenBank/DDBJ whole genome shotgun (WGS) entry which is preliminary data.</text>
</comment>
<feature type="signal peptide" evidence="1">
    <location>
        <begin position="1"/>
        <end position="18"/>
    </location>
</feature>
<dbReference type="OrthoDB" id="5790695at2759"/>
<dbReference type="AlphaFoldDB" id="A0A016U9C9"/>
<evidence type="ECO:0000313" key="2">
    <source>
        <dbReference type="EMBL" id="EYC11919.1"/>
    </source>
</evidence>
<protein>
    <recommendedName>
        <fullName evidence="4">Chondroitin proteoglycan 4 domain-containing protein</fullName>
    </recommendedName>
</protein>
<name>A0A016U9C9_9BILA</name>
<dbReference type="PANTHER" id="PTHR34401">
    <property type="entry name" value="PROTEIN CBG12388-RELATED"/>
    <property type="match status" value="1"/>
</dbReference>
<proteinExistence type="predicted"/>
<keyword evidence="3" id="KW-1185">Reference proteome</keyword>
<gene>
    <name evidence="2" type="primary">Acey_s0049.g1855</name>
    <name evidence="2" type="synonym">Acey-K02C4.2</name>
    <name evidence="2" type="ORF">Y032_0049g1855</name>
</gene>
<accession>A0A016U9C9</accession>
<evidence type="ECO:0000256" key="1">
    <source>
        <dbReference type="SAM" id="SignalP"/>
    </source>
</evidence>
<feature type="chain" id="PRO_5001492098" description="Chondroitin proteoglycan 4 domain-containing protein" evidence="1">
    <location>
        <begin position="19"/>
        <end position="204"/>
    </location>
</feature>
<reference evidence="3" key="1">
    <citation type="journal article" date="2015" name="Nat. Genet.">
        <title>The genome and transcriptome of the zoonotic hookworm Ancylostoma ceylanicum identify infection-specific gene families.</title>
        <authorList>
            <person name="Schwarz E.M."/>
            <person name="Hu Y."/>
            <person name="Antoshechkin I."/>
            <person name="Miller M.M."/>
            <person name="Sternberg P.W."/>
            <person name="Aroian R.V."/>
        </authorList>
    </citation>
    <scope>NUCLEOTIDE SEQUENCE</scope>
    <source>
        <strain evidence="3">HY135</strain>
    </source>
</reference>
<dbReference type="Proteomes" id="UP000024635">
    <property type="component" value="Unassembled WGS sequence"/>
</dbReference>
<evidence type="ECO:0008006" key="4">
    <source>
        <dbReference type="Google" id="ProtNLM"/>
    </source>
</evidence>
<organism evidence="2 3">
    <name type="scientific">Ancylostoma ceylanicum</name>
    <dbReference type="NCBI Taxonomy" id="53326"/>
    <lineage>
        <taxon>Eukaryota</taxon>
        <taxon>Metazoa</taxon>
        <taxon>Ecdysozoa</taxon>
        <taxon>Nematoda</taxon>
        <taxon>Chromadorea</taxon>
        <taxon>Rhabditida</taxon>
        <taxon>Rhabditina</taxon>
        <taxon>Rhabditomorpha</taxon>
        <taxon>Strongyloidea</taxon>
        <taxon>Ancylostomatidae</taxon>
        <taxon>Ancylostomatinae</taxon>
        <taxon>Ancylostoma</taxon>
    </lineage>
</organism>
<evidence type="ECO:0000313" key="3">
    <source>
        <dbReference type="Proteomes" id="UP000024635"/>
    </source>
</evidence>
<dbReference type="PANTHER" id="PTHR34401:SF4">
    <property type="entry name" value="DB DOMAIN-CONTAINING PROTEIN"/>
    <property type="match status" value="1"/>
</dbReference>
<sequence>MLWRLLILLAVLAAVSEARIQGQCLCEPYKKCEEKFKPALSFKKCMRTCKQRVSDEVPEEYLLCLSQFDHVLTKTLKCAYEAVGTGCTSSEKNVLSKRNFTLFEGIFLKDFHEIAEKVDVAHEFTNKAAENMNRCLLSCFYPAENICTRSLKCGLFMPNELRLMDNLTKCALRNDVSKGIMMEIATCMRPVTKRSEEEYEEYAN</sequence>